<reference evidence="2" key="1">
    <citation type="journal article" date="2011" name="PLoS Genet.">
        <title>Genomic analysis of the necrotrophic fungal pathogens Sclerotinia sclerotiorum and Botrytis cinerea.</title>
        <authorList>
            <person name="Amselem J."/>
            <person name="Cuomo C.A."/>
            <person name="van Kan J.A."/>
            <person name="Viaud M."/>
            <person name="Benito E.P."/>
            <person name="Couloux A."/>
            <person name="Coutinho P.M."/>
            <person name="de Vries R.P."/>
            <person name="Dyer P.S."/>
            <person name="Fillinger S."/>
            <person name="Fournier E."/>
            <person name="Gout L."/>
            <person name="Hahn M."/>
            <person name="Kohn L."/>
            <person name="Lapalu N."/>
            <person name="Plummer K.M."/>
            <person name="Pradier J.M."/>
            <person name="Quevillon E."/>
            <person name="Sharon A."/>
            <person name="Simon A."/>
            <person name="ten Have A."/>
            <person name="Tudzynski B."/>
            <person name="Tudzynski P."/>
            <person name="Wincker P."/>
            <person name="Andrew M."/>
            <person name="Anthouard V."/>
            <person name="Beever R.E."/>
            <person name="Beffa R."/>
            <person name="Benoit I."/>
            <person name="Bouzid O."/>
            <person name="Brault B."/>
            <person name="Chen Z."/>
            <person name="Choquer M."/>
            <person name="Collemare J."/>
            <person name="Cotton P."/>
            <person name="Danchin E.G."/>
            <person name="Da Silva C."/>
            <person name="Gautier A."/>
            <person name="Giraud C."/>
            <person name="Giraud T."/>
            <person name="Gonzalez C."/>
            <person name="Grossetete S."/>
            <person name="Guldener U."/>
            <person name="Henrissat B."/>
            <person name="Howlett B.J."/>
            <person name="Kodira C."/>
            <person name="Kretschmer M."/>
            <person name="Lappartient A."/>
            <person name="Leroch M."/>
            <person name="Levis C."/>
            <person name="Mauceli E."/>
            <person name="Neuveglise C."/>
            <person name="Oeser B."/>
            <person name="Pearson M."/>
            <person name="Poulain J."/>
            <person name="Poussereau N."/>
            <person name="Quesneville H."/>
            <person name="Rascle C."/>
            <person name="Schumacher J."/>
            <person name="Segurens B."/>
            <person name="Sexton A."/>
            <person name="Silva E."/>
            <person name="Sirven C."/>
            <person name="Soanes D.M."/>
            <person name="Talbot N.J."/>
            <person name="Templeton M."/>
            <person name="Yandava C."/>
            <person name="Yarden O."/>
            <person name="Zeng Q."/>
            <person name="Rollins J.A."/>
            <person name="Lebrun M.H."/>
            <person name="Dickman M."/>
        </authorList>
    </citation>
    <scope>NUCLEOTIDE SEQUENCE [LARGE SCALE GENOMIC DNA]</scope>
    <source>
        <strain evidence="2">T4</strain>
    </source>
</reference>
<dbReference type="HOGENOM" id="CLU_3142888_0_0_1"/>
<protein>
    <submittedName>
        <fullName evidence="1">Uncharacterized protein</fullName>
    </submittedName>
</protein>
<accession>G2YGE0</accession>
<sequence length="49" mass="5594">MGLKHSLKKVFREGLRMKRKAKVLSGGSSWLLQGSLMKPTELLHRETKT</sequence>
<dbReference type="EMBL" id="FQ790330">
    <property type="protein sequence ID" value="CCD50838.1"/>
    <property type="molecule type" value="Genomic_DNA"/>
</dbReference>
<evidence type="ECO:0000313" key="1">
    <source>
        <dbReference type="EMBL" id="CCD50838.1"/>
    </source>
</evidence>
<dbReference type="Proteomes" id="UP000008177">
    <property type="component" value="Unplaced contigs"/>
</dbReference>
<name>G2YGE0_BOTF4</name>
<dbReference type="InParanoid" id="G2YGE0"/>
<organism evidence="1 2">
    <name type="scientific">Botryotinia fuckeliana (strain T4)</name>
    <name type="common">Noble rot fungus</name>
    <name type="synonym">Botrytis cinerea</name>
    <dbReference type="NCBI Taxonomy" id="999810"/>
    <lineage>
        <taxon>Eukaryota</taxon>
        <taxon>Fungi</taxon>
        <taxon>Dikarya</taxon>
        <taxon>Ascomycota</taxon>
        <taxon>Pezizomycotina</taxon>
        <taxon>Leotiomycetes</taxon>
        <taxon>Helotiales</taxon>
        <taxon>Sclerotiniaceae</taxon>
        <taxon>Botrytis</taxon>
    </lineage>
</organism>
<proteinExistence type="predicted"/>
<evidence type="ECO:0000313" key="2">
    <source>
        <dbReference type="Proteomes" id="UP000008177"/>
    </source>
</evidence>
<gene>
    <name evidence="1" type="ORF">BofuT4_uP086170.1</name>
</gene>
<dbReference type="AlphaFoldDB" id="G2YGE0"/>